<sequence>MIEKLKTKLVPKLLALFFIVFELFGVAEIMSIIFWQFDLSTTDYFYLVLNSLTILFVVV</sequence>
<dbReference type="EMBL" id="JASOPU010000007">
    <property type="protein sequence ID" value="MDK7293294.1"/>
    <property type="molecule type" value="Genomic_DNA"/>
</dbReference>
<comment type="caution">
    <text evidence="2">The sequence shown here is derived from an EMBL/GenBank/DDBJ whole genome shotgun (WGS) entry which is preliminary data.</text>
</comment>
<keyword evidence="1" id="KW-0472">Membrane</keyword>
<gene>
    <name evidence="2" type="ORF">QP487_07480</name>
</gene>
<dbReference type="GeneID" id="69255312"/>
<feature type="transmembrane region" description="Helical" evidence="1">
    <location>
        <begin position="12"/>
        <end position="35"/>
    </location>
</feature>
<dbReference type="AlphaFoldDB" id="A0AAW6YIW2"/>
<proteinExistence type="predicted"/>
<organism evidence="2 3">
    <name type="scientific">Streptococcus pasteurianus</name>
    <dbReference type="NCBI Taxonomy" id="197614"/>
    <lineage>
        <taxon>Bacteria</taxon>
        <taxon>Bacillati</taxon>
        <taxon>Bacillota</taxon>
        <taxon>Bacilli</taxon>
        <taxon>Lactobacillales</taxon>
        <taxon>Streptococcaceae</taxon>
        <taxon>Streptococcus</taxon>
    </lineage>
</organism>
<evidence type="ECO:0000256" key="1">
    <source>
        <dbReference type="SAM" id="Phobius"/>
    </source>
</evidence>
<accession>A0AAW6YIW2</accession>
<evidence type="ECO:0000313" key="3">
    <source>
        <dbReference type="Proteomes" id="UP001237917"/>
    </source>
</evidence>
<evidence type="ECO:0000313" key="2">
    <source>
        <dbReference type="EMBL" id="MDK7293294.1"/>
    </source>
</evidence>
<dbReference type="Proteomes" id="UP001237917">
    <property type="component" value="Unassembled WGS sequence"/>
</dbReference>
<reference evidence="2" key="1">
    <citation type="submission" date="2023-05" db="EMBL/GenBank/DDBJ databases">
        <title>Cataloging the Phylogenetic Diversity of Human Bladder Bacteria.</title>
        <authorList>
            <person name="Du J."/>
        </authorList>
    </citation>
    <scope>NUCLEOTIDE SEQUENCE</scope>
    <source>
        <strain evidence="2">UMB0765</strain>
    </source>
</reference>
<dbReference type="RefSeq" id="WP_003066584.1">
    <property type="nucleotide sequence ID" value="NZ_AP031455.1"/>
</dbReference>
<name>A0AAW6YIW2_9STRE</name>
<keyword evidence="1" id="KW-0812">Transmembrane</keyword>
<protein>
    <submittedName>
        <fullName evidence="2">Uncharacterized protein</fullName>
    </submittedName>
</protein>
<keyword evidence="1" id="KW-1133">Transmembrane helix</keyword>